<organism evidence="7 8">
    <name type="scientific">Serendipita indica (strain DSM 11827)</name>
    <name type="common">Root endophyte fungus</name>
    <name type="synonym">Piriformospora indica</name>
    <dbReference type="NCBI Taxonomy" id="1109443"/>
    <lineage>
        <taxon>Eukaryota</taxon>
        <taxon>Fungi</taxon>
        <taxon>Dikarya</taxon>
        <taxon>Basidiomycota</taxon>
        <taxon>Agaricomycotina</taxon>
        <taxon>Agaricomycetes</taxon>
        <taxon>Sebacinales</taxon>
        <taxon>Serendipitaceae</taxon>
        <taxon>Serendipita</taxon>
    </lineage>
</organism>
<evidence type="ECO:0000256" key="5">
    <source>
        <dbReference type="SAM" id="MobiDB-lite"/>
    </source>
</evidence>
<evidence type="ECO:0000256" key="4">
    <source>
        <dbReference type="ARBA" id="ARBA00042096"/>
    </source>
</evidence>
<dbReference type="GO" id="GO:0006974">
    <property type="term" value="P:DNA damage response"/>
    <property type="evidence" value="ECO:0007669"/>
    <property type="project" value="TreeGrafter"/>
</dbReference>
<evidence type="ECO:0000313" key="8">
    <source>
        <dbReference type="Proteomes" id="UP000007148"/>
    </source>
</evidence>
<dbReference type="Gene3D" id="1.10.20.10">
    <property type="entry name" value="Histone, subunit A"/>
    <property type="match status" value="1"/>
</dbReference>
<evidence type="ECO:0000256" key="2">
    <source>
        <dbReference type="ARBA" id="ARBA00023242"/>
    </source>
</evidence>
<feature type="compositionally biased region" description="Low complexity" evidence="5">
    <location>
        <begin position="129"/>
        <end position="138"/>
    </location>
</feature>
<evidence type="ECO:0000256" key="1">
    <source>
        <dbReference type="ARBA" id="ARBA00004123"/>
    </source>
</evidence>
<dbReference type="eggNOG" id="KOG0870">
    <property type="taxonomic scope" value="Eukaryota"/>
</dbReference>
<dbReference type="OrthoDB" id="1707486at2759"/>
<comment type="subcellular location">
    <subcellularLocation>
        <location evidence="1">Nucleus</location>
    </subcellularLocation>
</comment>
<gene>
    <name evidence="7" type="ORF">PIIN_02963</name>
</gene>
<dbReference type="AlphaFoldDB" id="G4U2C9"/>
<feature type="region of interest" description="Disordered" evidence="5">
    <location>
        <begin position="116"/>
        <end position="228"/>
    </location>
</feature>
<reference evidence="7 8" key="1">
    <citation type="journal article" date="2011" name="PLoS Pathog.">
        <title>Endophytic Life Strategies Decoded by Genome and Transcriptome Analyses of the Mutualistic Root Symbiont Piriformospora indica.</title>
        <authorList>
            <person name="Zuccaro A."/>
            <person name="Lahrmann U."/>
            <person name="Guldener U."/>
            <person name="Langen G."/>
            <person name="Pfiffi S."/>
            <person name="Biedenkopf D."/>
            <person name="Wong P."/>
            <person name="Samans B."/>
            <person name="Grimm C."/>
            <person name="Basiewicz M."/>
            <person name="Murat C."/>
            <person name="Martin F."/>
            <person name="Kogel K.H."/>
        </authorList>
    </citation>
    <scope>NUCLEOTIDE SEQUENCE [LARGE SCALE GENOMIC DNA]</scope>
    <source>
        <strain evidence="7 8">DSM 11827</strain>
    </source>
</reference>
<dbReference type="OMA" id="ELEFSFM"/>
<name>G4U2C9_SERID</name>
<dbReference type="GO" id="GO:0006272">
    <property type="term" value="P:leading strand elongation"/>
    <property type="evidence" value="ECO:0007669"/>
    <property type="project" value="TreeGrafter"/>
</dbReference>
<dbReference type="FunCoup" id="G4U2C9">
    <property type="interactions" value="73"/>
</dbReference>
<dbReference type="CDD" id="cd22928">
    <property type="entry name" value="HFD_POLE3_DPB4"/>
    <property type="match status" value="1"/>
</dbReference>
<dbReference type="GO" id="GO:0008623">
    <property type="term" value="C:CHRAC"/>
    <property type="evidence" value="ECO:0007669"/>
    <property type="project" value="TreeGrafter"/>
</dbReference>
<dbReference type="InterPro" id="IPR051377">
    <property type="entry name" value="DNA_Pol-Epsilon_Subunit"/>
</dbReference>
<dbReference type="InParanoid" id="G4U2C9"/>
<dbReference type="GO" id="GO:0008622">
    <property type="term" value="C:epsilon DNA polymerase complex"/>
    <property type="evidence" value="ECO:0007669"/>
    <property type="project" value="TreeGrafter"/>
</dbReference>
<feature type="compositionally biased region" description="Acidic residues" evidence="5">
    <location>
        <begin position="160"/>
        <end position="190"/>
    </location>
</feature>
<dbReference type="SUPFAM" id="SSF47113">
    <property type="entry name" value="Histone-fold"/>
    <property type="match status" value="1"/>
</dbReference>
<dbReference type="PANTHER" id="PTHR46172">
    <property type="entry name" value="DNA POLYMERASE EPSILON SUBUNIT 3"/>
    <property type="match status" value="1"/>
</dbReference>
<proteinExistence type="predicted"/>
<sequence length="228" mass="24560">MPRRADVMLSSEHAETQQDGVLEGIDHYQLPQSTVTKIAKSALPPNAKLQKDSVLALVKGSTVFINYIAAAAQEVAFAHGRKTIMSSDVLQALELTEFGDMVPSLNKELEEYRARLKKNPPPPKKDSDAAATAAPATKGKGRVSNGKAAPTVPANGVENNDPEEEPFSEPDIPDGPEEDEDLDEGEEAEQEDAKDTAVVDRMEVDDQELAVDARGIEAKPSQESEGEK</sequence>
<dbReference type="HOGENOM" id="CLU_043417_3_1_1"/>
<dbReference type="Pfam" id="PF00808">
    <property type="entry name" value="CBFD_NFYB_HMF"/>
    <property type="match status" value="1"/>
</dbReference>
<dbReference type="PANTHER" id="PTHR46172:SF1">
    <property type="entry name" value="DNA POLYMERASE EPSILON SUBUNIT 3"/>
    <property type="match status" value="1"/>
</dbReference>
<dbReference type="GO" id="GO:0031490">
    <property type="term" value="F:chromatin DNA binding"/>
    <property type="evidence" value="ECO:0007669"/>
    <property type="project" value="TreeGrafter"/>
</dbReference>
<evidence type="ECO:0000259" key="6">
    <source>
        <dbReference type="Pfam" id="PF00808"/>
    </source>
</evidence>
<feature type="compositionally biased region" description="Basic and acidic residues" evidence="5">
    <location>
        <begin position="191"/>
        <end position="204"/>
    </location>
</feature>
<evidence type="ECO:0000256" key="3">
    <source>
        <dbReference type="ARBA" id="ARBA00039775"/>
    </source>
</evidence>
<accession>G4U2C9</accession>
<feature type="compositionally biased region" description="Basic and acidic residues" evidence="5">
    <location>
        <begin position="214"/>
        <end position="228"/>
    </location>
</feature>
<protein>
    <recommendedName>
        <fullName evidence="3">DNA polymerase epsilon subunit D</fullName>
    </recommendedName>
    <alternativeName>
        <fullName evidence="4">DNA polymerase II subunit D</fullName>
    </alternativeName>
</protein>
<comment type="caution">
    <text evidence="7">The sequence shown here is derived from an EMBL/GenBank/DDBJ whole genome shotgun (WGS) entry which is preliminary data.</text>
</comment>
<dbReference type="GO" id="GO:0031507">
    <property type="term" value="P:heterochromatin formation"/>
    <property type="evidence" value="ECO:0007669"/>
    <property type="project" value="TreeGrafter"/>
</dbReference>
<dbReference type="GO" id="GO:0046982">
    <property type="term" value="F:protein heterodimerization activity"/>
    <property type="evidence" value="ECO:0007669"/>
    <property type="project" value="InterPro"/>
</dbReference>
<keyword evidence="8" id="KW-1185">Reference proteome</keyword>
<dbReference type="InterPro" id="IPR003958">
    <property type="entry name" value="CBFA_NFYB_domain"/>
</dbReference>
<dbReference type="InterPro" id="IPR009072">
    <property type="entry name" value="Histone-fold"/>
</dbReference>
<dbReference type="Proteomes" id="UP000007148">
    <property type="component" value="Unassembled WGS sequence"/>
</dbReference>
<dbReference type="STRING" id="1109443.G4U2C9"/>
<evidence type="ECO:0000313" key="7">
    <source>
        <dbReference type="EMBL" id="CCA77741.1"/>
    </source>
</evidence>
<dbReference type="EMBL" id="CAFZ01001869">
    <property type="protein sequence ID" value="CCA77741.1"/>
    <property type="molecule type" value="Genomic_DNA"/>
</dbReference>
<feature type="domain" description="Transcription factor CBF/NF-Y/archaeal histone" evidence="6">
    <location>
        <begin position="29"/>
        <end position="93"/>
    </location>
</feature>
<keyword evidence="2" id="KW-0539">Nucleus</keyword>